<dbReference type="GO" id="GO:0008479">
    <property type="term" value="F:tRNA-guanosine(34) queuine transglycosylase activity"/>
    <property type="evidence" value="ECO:0007669"/>
    <property type="project" value="InterPro"/>
</dbReference>
<organism evidence="5">
    <name type="scientific">marine sediment metagenome</name>
    <dbReference type="NCBI Taxonomy" id="412755"/>
    <lineage>
        <taxon>unclassified sequences</taxon>
        <taxon>metagenomes</taxon>
        <taxon>ecological metagenomes</taxon>
    </lineage>
</organism>
<dbReference type="GO" id="GO:0005829">
    <property type="term" value="C:cytosol"/>
    <property type="evidence" value="ECO:0007669"/>
    <property type="project" value="TreeGrafter"/>
</dbReference>
<keyword evidence="3" id="KW-0819">tRNA processing</keyword>
<comment type="caution">
    <text evidence="5">The sequence shown here is derived from an EMBL/GenBank/DDBJ whole genome shotgun (WGS) entry which is preliminary data.</text>
</comment>
<dbReference type="SUPFAM" id="SSF51713">
    <property type="entry name" value="tRNA-guanine transglycosylase"/>
    <property type="match status" value="1"/>
</dbReference>
<evidence type="ECO:0000259" key="4">
    <source>
        <dbReference type="Pfam" id="PF01702"/>
    </source>
</evidence>
<dbReference type="PANTHER" id="PTHR46499:SF1">
    <property type="entry name" value="QUEUINE TRNA-RIBOSYLTRANSFERASE"/>
    <property type="match status" value="1"/>
</dbReference>
<dbReference type="FunFam" id="3.20.20.105:FF:000001">
    <property type="entry name" value="Queuine tRNA-ribosyltransferase"/>
    <property type="match status" value="1"/>
</dbReference>
<dbReference type="NCBIfam" id="TIGR00449">
    <property type="entry name" value="tgt_general"/>
    <property type="match status" value="1"/>
</dbReference>
<dbReference type="Pfam" id="PF01702">
    <property type="entry name" value="TGT"/>
    <property type="match status" value="1"/>
</dbReference>
<protein>
    <recommendedName>
        <fullName evidence="4">tRNA-guanine(15) transglycosylase-like domain-containing protein</fullName>
    </recommendedName>
</protein>
<evidence type="ECO:0000256" key="2">
    <source>
        <dbReference type="ARBA" id="ARBA00022679"/>
    </source>
</evidence>
<dbReference type="GO" id="GO:0008616">
    <property type="term" value="P:tRNA queuosine(34) biosynthetic process"/>
    <property type="evidence" value="ECO:0007669"/>
    <property type="project" value="TreeGrafter"/>
</dbReference>
<proteinExistence type="inferred from homology"/>
<name>X0SV73_9ZZZZ</name>
<dbReference type="InterPro" id="IPR004803">
    <property type="entry name" value="TGT"/>
</dbReference>
<evidence type="ECO:0000256" key="1">
    <source>
        <dbReference type="ARBA" id="ARBA00022676"/>
    </source>
</evidence>
<evidence type="ECO:0000313" key="5">
    <source>
        <dbReference type="EMBL" id="GAF79021.1"/>
    </source>
</evidence>
<evidence type="ECO:0000256" key="3">
    <source>
        <dbReference type="ARBA" id="ARBA00022694"/>
    </source>
</evidence>
<feature type="domain" description="tRNA-guanine(15) transglycosylase-like" evidence="4">
    <location>
        <begin position="19"/>
        <end position="369"/>
    </location>
</feature>
<keyword evidence="2" id="KW-0808">Transferase</keyword>
<dbReference type="PANTHER" id="PTHR46499">
    <property type="entry name" value="QUEUINE TRNA-RIBOSYLTRANSFERASE"/>
    <property type="match status" value="1"/>
</dbReference>
<dbReference type="NCBIfam" id="TIGR00430">
    <property type="entry name" value="Q_tRNA_tgt"/>
    <property type="match status" value="1"/>
</dbReference>
<dbReference type="InterPro" id="IPR036511">
    <property type="entry name" value="TGT-like_sf"/>
</dbReference>
<dbReference type="Gene3D" id="3.20.20.105">
    <property type="entry name" value="Queuine tRNA-ribosyltransferase-like"/>
    <property type="match status" value="1"/>
</dbReference>
<accession>X0SV73</accession>
<keyword evidence="1" id="KW-0328">Glycosyltransferase</keyword>
<reference evidence="5" key="1">
    <citation type="journal article" date="2014" name="Front. Microbiol.">
        <title>High frequency of phylogenetically diverse reductive dehalogenase-homologous genes in deep subseafloor sedimentary metagenomes.</title>
        <authorList>
            <person name="Kawai M."/>
            <person name="Futagami T."/>
            <person name="Toyoda A."/>
            <person name="Takaki Y."/>
            <person name="Nishi S."/>
            <person name="Hori S."/>
            <person name="Arai W."/>
            <person name="Tsubouchi T."/>
            <person name="Morono Y."/>
            <person name="Uchiyama I."/>
            <person name="Ito T."/>
            <person name="Fujiyama A."/>
            <person name="Inagaki F."/>
            <person name="Takami H."/>
        </authorList>
    </citation>
    <scope>NUCLEOTIDE SEQUENCE</scope>
    <source>
        <strain evidence="5">Expedition CK06-06</strain>
    </source>
</reference>
<gene>
    <name evidence="5" type="ORF">S01H1_03634</name>
</gene>
<dbReference type="HAMAP" id="MF_00168">
    <property type="entry name" value="Q_tRNA_Tgt"/>
    <property type="match status" value="1"/>
</dbReference>
<dbReference type="EMBL" id="BARS01001965">
    <property type="protein sequence ID" value="GAF79021.1"/>
    <property type="molecule type" value="Genomic_DNA"/>
</dbReference>
<dbReference type="InterPro" id="IPR050076">
    <property type="entry name" value="ArchSynthase1/Queuine_TRR"/>
</dbReference>
<dbReference type="AlphaFoldDB" id="X0SV73"/>
<sequence length="380" mass="41777">MECVVRKRSSFQVRTSCGKARRGVISTPHGDVDTPAFMPVGTRAAVKGLTPAQIAETGTQIILANTYHLMLRPGAEVVERLGGLQRLMAWNRPVLTDSGGYQVFSLADLRRIDDEGVEFRSHIDGATLRLSPESAIAAQNQLGADIIMALDECPPLPAEPQVLREAVRRTIVWAERSRAAHQREDQALYGIVQGGLDLGLRRECLEQLTELGFDGYALGGLSVGEPREAMWALLADFVGELPADRPRYLMGVGTPRDLVEAVAAGVDQFDCVLPTRNGRKGYVFTSQGTLRLRNARHRESDMPLDPACDCYTCRSISRGYLRHLFMSGEVLGATLVSLHNVTFYQSLMRRMRAAIDAGRFETWRESFLAGGVTGPSEDES</sequence>
<dbReference type="InterPro" id="IPR002616">
    <property type="entry name" value="tRNA_ribo_trans-like"/>
</dbReference>